<evidence type="ECO:0008006" key="4">
    <source>
        <dbReference type="Google" id="ProtNLM"/>
    </source>
</evidence>
<feature type="transmembrane region" description="Helical" evidence="1">
    <location>
        <begin position="237"/>
        <end position="258"/>
    </location>
</feature>
<proteinExistence type="predicted"/>
<keyword evidence="1" id="KW-1133">Transmembrane helix</keyword>
<keyword evidence="1" id="KW-0812">Transmembrane</keyword>
<feature type="transmembrane region" description="Helical" evidence="1">
    <location>
        <begin position="143"/>
        <end position="159"/>
    </location>
</feature>
<feature type="transmembrane region" description="Helical" evidence="1">
    <location>
        <begin position="166"/>
        <end position="185"/>
    </location>
</feature>
<feature type="transmembrane region" description="Helical" evidence="1">
    <location>
        <begin position="309"/>
        <end position="327"/>
    </location>
</feature>
<feature type="transmembrane region" description="Helical" evidence="1">
    <location>
        <begin position="205"/>
        <end position="225"/>
    </location>
</feature>
<reference evidence="3" key="1">
    <citation type="submission" date="2016-11" db="EMBL/GenBank/DDBJ databases">
        <authorList>
            <person name="Varghese N."/>
            <person name="Submissions S."/>
        </authorList>
    </citation>
    <scope>NUCLEOTIDE SEQUENCE [LARGE SCALE GENOMIC DNA]</scope>
    <source>
        <strain evidence="3">DSM 29326</strain>
    </source>
</reference>
<dbReference type="AlphaFoldDB" id="A0A1M4YP18"/>
<dbReference type="OrthoDB" id="9770600at2"/>
<keyword evidence="3" id="KW-1185">Reference proteome</keyword>
<keyword evidence="1" id="KW-0472">Membrane</keyword>
<dbReference type="STRING" id="366533.SAMN05444339_103190"/>
<feature type="transmembrane region" description="Helical" evidence="1">
    <location>
        <begin position="54"/>
        <end position="77"/>
    </location>
</feature>
<evidence type="ECO:0000313" key="2">
    <source>
        <dbReference type="EMBL" id="SHF07252.1"/>
    </source>
</evidence>
<sequence length="354" mass="37803">MIDRDDLRAATAAGVISEAQAASLASLADSRRGAREGLAAGDEPFELFRGFNEIFIVVGLLILSSGWVGVVTLFVGVSDRGNGALIGLLTAALTWVLSEYFVIRRRMVAPAIALSIMFALTALLSFGIWFAQPFMVAQNDFSSLPWPAVCATLAVLVYWARFRVPFALAIVAVGLFSIGILIAAIARGTPATWVEMFKLSADGPFAWITLVLGLAVFGVAMRFDMSDPHRVTRRSANGFWLHVVAAPALVNTVALSLLDRGGAANLFLLAILGLFALVAIVIDRRSFLIAAIGYIVTLSLTVFRGESAALPILMLGIVLLLLGAFWAPIRATLLRPLAGVLPLDRLPPVSLTKD</sequence>
<feature type="transmembrane region" description="Helical" evidence="1">
    <location>
        <begin position="287"/>
        <end position="303"/>
    </location>
</feature>
<dbReference type="RefSeq" id="WP_072856858.1">
    <property type="nucleotide sequence ID" value="NZ_FQUE01000003.1"/>
</dbReference>
<feature type="transmembrane region" description="Helical" evidence="1">
    <location>
        <begin position="110"/>
        <end position="131"/>
    </location>
</feature>
<feature type="transmembrane region" description="Helical" evidence="1">
    <location>
        <begin position="83"/>
        <end position="103"/>
    </location>
</feature>
<evidence type="ECO:0000313" key="3">
    <source>
        <dbReference type="Proteomes" id="UP000183987"/>
    </source>
</evidence>
<dbReference type="Proteomes" id="UP000183987">
    <property type="component" value="Unassembled WGS sequence"/>
</dbReference>
<gene>
    <name evidence="2" type="ORF">SAMN05444339_103190</name>
</gene>
<evidence type="ECO:0000256" key="1">
    <source>
        <dbReference type="SAM" id="Phobius"/>
    </source>
</evidence>
<feature type="transmembrane region" description="Helical" evidence="1">
    <location>
        <begin position="264"/>
        <end position="282"/>
    </location>
</feature>
<name>A0A1M4YP18_LOKAT</name>
<protein>
    <recommendedName>
        <fullName evidence="4">DUF2157 domain-containing protein</fullName>
    </recommendedName>
</protein>
<accession>A0A1M4YP18</accession>
<organism evidence="2 3">
    <name type="scientific">Loktanella atrilutea</name>
    <dbReference type="NCBI Taxonomy" id="366533"/>
    <lineage>
        <taxon>Bacteria</taxon>
        <taxon>Pseudomonadati</taxon>
        <taxon>Pseudomonadota</taxon>
        <taxon>Alphaproteobacteria</taxon>
        <taxon>Rhodobacterales</taxon>
        <taxon>Roseobacteraceae</taxon>
        <taxon>Loktanella</taxon>
    </lineage>
</organism>
<dbReference type="EMBL" id="FQUE01000003">
    <property type="protein sequence ID" value="SHF07252.1"/>
    <property type="molecule type" value="Genomic_DNA"/>
</dbReference>